<feature type="transmembrane region" description="Helical" evidence="1">
    <location>
        <begin position="404"/>
        <end position="420"/>
    </location>
</feature>
<evidence type="ECO:0000313" key="2">
    <source>
        <dbReference type="EMBL" id="SMH31714.1"/>
    </source>
</evidence>
<feature type="transmembrane region" description="Helical" evidence="1">
    <location>
        <begin position="297"/>
        <end position="315"/>
    </location>
</feature>
<keyword evidence="1" id="KW-0472">Membrane</keyword>
<feature type="transmembrane region" description="Helical" evidence="1">
    <location>
        <begin position="231"/>
        <end position="252"/>
    </location>
</feature>
<feature type="transmembrane region" description="Helical" evidence="1">
    <location>
        <begin position="432"/>
        <end position="449"/>
    </location>
</feature>
<feature type="transmembrane region" description="Helical" evidence="1">
    <location>
        <begin position="264"/>
        <end position="285"/>
    </location>
</feature>
<dbReference type="RefSeq" id="WP_139832175.1">
    <property type="nucleotide sequence ID" value="NZ_FXBL01000004.1"/>
</dbReference>
<feature type="transmembrane region" description="Helical" evidence="1">
    <location>
        <begin position="172"/>
        <end position="201"/>
    </location>
</feature>
<evidence type="ECO:0000313" key="3">
    <source>
        <dbReference type="Proteomes" id="UP000193083"/>
    </source>
</evidence>
<feature type="transmembrane region" description="Helical" evidence="1">
    <location>
        <begin position="20"/>
        <end position="40"/>
    </location>
</feature>
<reference evidence="2 3" key="1">
    <citation type="submission" date="2017-04" db="EMBL/GenBank/DDBJ databases">
        <authorList>
            <person name="Afonso C.L."/>
            <person name="Miller P.J."/>
            <person name="Scott M.A."/>
            <person name="Spackman E."/>
            <person name="Goraichik I."/>
            <person name="Dimitrov K.M."/>
            <person name="Suarez D.L."/>
            <person name="Swayne D.E."/>
        </authorList>
    </citation>
    <scope>NUCLEOTIDE SEQUENCE [LARGE SCALE GENOMIC DNA]</scope>
    <source>
        <strain evidence="2 3">B5P</strain>
    </source>
</reference>
<evidence type="ECO:0008006" key="4">
    <source>
        <dbReference type="Google" id="ProtNLM"/>
    </source>
</evidence>
<keyword evidence="1" id="KW-0812">Transmembrane</keyword>
<keyword evidence="1" id="KW-1133">Transmembrane helix</keyword>
<feature type="transmembrane region" description="Helical" evidence="1">
    <location>
        <begin position="207"/>
        <end position="224"/>
    </location>
</feature>
<feature type="transmembrane region" description="Helical" evidence="1">
    <location>
        <begin position="353"/>
        <end position="374"/>
    </location>
</feature>
<feature type="transmembrane region" description="Helical" evidence="1">
    <location>
        <begin position="142"/>
        <end position="160"/>
    </location>
</feature>
<name>A0A1X7N597_9HYPH</name>
<keyword evidence="3" id="KW-1185">Reference proteome</keyword>
<protein>
    <recommendedName>
        <fullName evidence="4">GtrA family protein</fullName>
    </recommendedName>
</protein>
<sequence>MTETASKPLSGGQGTLRVDLAVALAVVLFGILLAASDGFARLSDAQGDNDSLLRLVQVRDLLAGQGWFDPMQYRMGLEGGFPMHWSRLVDAPIAAIVRLASALTGSAPLGEAVALVLWPSLLLGAGAFLIVRTARIAYGPEAAFPAAIVGAMALVSIGVFQPGAIDHHNIQLVLTLGVALGLVAGGFASAAAAGACAALTLAIGMETLPYVAVGGAVAAGLFLVRGEAERSVAAGFGLGFAIVAAAAFLVTVPPSRWGLPACDAYSLAQGSVAVLAGLGLAAIAALRPLSASLGRRLAALALLGAVVGALVVLAFPQCLADPYASLDPRLKRLWLDGVTEAQPLFQIAASDPAMLLTWYATPLVAMLVLVLSALRHGIRRVDTIVGALLVAAVLVSAWQVRGALFSVALAAIPLSGWIASRRERATGAPSGTATLALAAAWILSFNAVWSTAGSRIFAPAATPEATLAAAPPGACYRSEDYVALAALAPTTVVSVSNLGSAILAWTPHRALAGSYHRNVAGNLAALDMLLADPQAAEALARNAKVGVVAVCPGNSETTLLAAAAPDGLLSALNAGRVPAWLEPAGGDQALRLYRVRPD</sequence>
<dbReference type="OrthoDB" id="1082056at2"/>
<accession>A0A1X7N597</accession>
<dbReference type="Proteomes" id="UP000193083">
    <property type="component" value="Unassembled WGS sequence"/>
</dbReference>
<feature type="transmembrane region" description="Helical" evidence="1">
    <location>
        <begin position="112"/>
        <end position="130"/>
    </location>
</feature>
<dbReference type="AlphaFoldDB" id="A0A1X7N597"/>
<proteinExistence type="predicted"/>
<gene>
    <name evidence="2" type="ORF">SAMN02982922_1191</name>
</gene>
<organism evidence="2 3">
    <name type="scientific">Mesorhizobium australicum</name>
    <dbReference type="NCBI Taxonomy" id="536018"/>
    <lineage>
        <taxon>Bacteria</taxon>
        <taxon>Pseudomonadati</taxon>
        <taxon>Pseudomonadota</taxon>
        <taxon>Alphaproteobacteria</taxon>
        <taxon>Hyphomicrobiales</taxon>
        <taxon>Phyllobacteriaceae</taxon>
        <taxon>Mesorhizobium</taxon>
    </lineage>
</organism>
<evidence type="ECO:0000256" key="1">
    <source>
        <dbReference type="SAM" id="Phobius"/>
    </source>
</evidence>
<feature type="transmembrane region" description="Helical" evidence="1">
    <location>
        <begin position="381"/>
        <end position="398"/>
    </location>
</feature>
<dbReference type="EMBL" id="FXBL01000004">
    <property type="protein sequence ID" value="SMH31714.1"/>
    <property type="molecule type" value="Genomic_DNA"/>
</dbReference>